<dbReference type="InterPro" id="IPR038261">
    <property type="entry name" value="GPP34-like_sf"/>
</dbReference>
<reference evidence="6" key="1">
    <citation type="journal article" date="2018" name="Front. Microbiol.">
        <title>Genome-Based Analysis Reveals the Taxonomy and Diversity of the Family Idiomarinaceae.</title>
        <authorList>
            <person name="Liu Y."/>
            <person name="Lai Q."/>
            <person name="Shao Z."/>
        </authorList>
    </citation>
    <scope>NUCLEOTIDE SEQUENCE [LARGE SCALE GENOMIC DNA]</scope>
    <source>
        <strain evidence="6">BH195</strain>
    </source>
</reference>
<dbReference type="GO" id="GO:0006890">
    <property type="term" value="P:retrograde vesicle-mediated transport, Golgi to endoplasmic reticulum"/>
    <property type="evidence" value="ECO:0007669"/>
    <property type="project" value="TreeGrafter"/>
</dbReference>
<dbReference type="RefSeq" id="WP_126762204.1">
    <property type="nucleotide sequence ID" value="NZ_JBHLTZ010000004.1"/>
</dbReference>
<accession>A0A432Y130</accession>
<protein>
    <recommendedName>
        <fullName evidence="7">GPP34 family phosphoprotein</fullName>
    </recommendedName>
</protein>
<dbReference type="GO" id="GO:0048194">
    <property type="term" value="P:Golgi vesicle budding"/>
    <property type="evidence" value="ECO:0007669"/>
    <property type="project" value="TreeGrafter"/>
</dbReference>
<proteinExistence type="predicted"/>
<dbReference type="GO" id="GO:0005829">
    <property type="term" value="C:cytosol"/>
    <property type="evidence" value="ECO:0007669"/>
    <property type="project" value="TreeGrafter"/>
</dbReference>
<evidence type="ECO:0000256" key="2">
    <source>
        <dbReference type="ARBA" id="ARBA00023034"/>
    </source>
</evidence>
<keyword evidence="6" id="KW-1185">Reference proteome</keyword>
<name>A0A432Y130_9GAMM</name>
<dbReference type="Gene3D" id="1.10.3630.10">
    <property type="entry name" value="yeast vps74-n-term truncation variant domain like"/>
    <property type="match status" value="1"/>
</dbReference>
<evidence type="ECO:0000256" key="4">
    <source>
        <dbReference type="ARBA" id="ARBA00023136"/>
    </source>
</evidence>
<keyword evidence="3" id="KW-0446">Lipid-binding</keyword>
<dbReference type="Proteomes" id="UP000287198">
    <property type="component" value="Unassembled WGS sequence"/>
</dbReference>
<evidence type="ECO:0000256" key="3">
    <source>
        <dbReference type="ARBA" id="ARBA00023121"/>
    </source>
</evidence>
<evidence type="ECO:0000313" key="6">
    <source>
        <dbReference type="Proteomes" id="UP000287198"/>
    </source>
</evidence>
<organism evidence="5 6">
    <name type="scientific">Pseudidiomarina halophila</name>
    <dbReference type="NCBI Taxonomy" id="1449799"/>
    <lineage>
        <taxon>Bacteria</taxon>
        <taxon>Pseudomonadati</taxon>
        <taxon>Pseudomonadota</taxon>
        <taxon>Gammaproteobacteria</taxon>
        <taxon>Alteromonadales</taxon>
        <taxon>Idiomarinaceae</taxon>
        <taxon>Pseudidiomarina</taxon>
    </lineage>
</organism>
<dbReference type="PANTHER" id="PTHR12704:SF2">
    <property type="entry name" value="GOLGI PHOSPHOPROTEIN 3 HOMOLOG SAURON"/>
    <property type="match status" value="1"/>
</dbReference>
<dbReference type="AlphaFoldDB" id="A0A432Y130"/>
<dbReference type="InterPro" id="IPR008628">
    <property type="entry name" value="GPP34-like"/>
</dbReference>
<dbReference type="OrthoDB" id="6237461at2"/>
<keyword evidence="2" id="KW-0333">Golgi apparatus</keyword>
<comment type="caution">
    <text evidence="5">The sequence shown here is derived from an EMBL/GenBank/DDBJ whole genome shotgun (WGS) entry which is preliminary data.</text>
</comment>
<evidence type="ECO:0008006" key="7">
    <source>
        <dbReference type="Google" id="ProtNLM"/>
    </source>
</evidence>
<dbReference type="Pfam" id="PF05719">
    <property type="entry name" value="GPP34"/>
    <property type="match status" value="1"/>
</dbReference>
<keyword evidence="4" id="KW-0472">Membrane</keyword>
<dbReference type="GO" id="GO:0007030">
    <property type="term" value="P:Golgi organization"/>
    <property type="evidence" value="ECO:0007669"/>
    <property type="project" value="TreeGrafter"/>
</dbReference>
<evidence type="ECO:0000313" key="5">
    <source>
        <dbReference type="EMBL" id="RUO54642.1"/>
    </source>
</evidence>
<evidence type="ECO:0000256" key="1">
    <source>
        <dbReference type="ARBA" id="ARBA00004255"/>
    </source>
</evidence>
<dbReference type="GO" id="GO:0012505">
    <property type="term" value="C:endomembrane system"/>
    <property type="evidence" value="ECO:0007669"/>
    <property type="project" value="UniProtKB-ARBA"/>
</dbReference>
<dbReference type="GO" id="GO:0070273">
    <property type="term" value="F:phosphatidylinositol-4-phosphate binding"/>
    <property type="evidence" value="ECO:0007669"/>
    <property type="project" value="InterPro"/>
</dbReference>
<gene>
    <name evidence="5" type="ORF">CWI69_04320</name>
</gene>
<dbReference type="PANTHER" id="PTHR12704">
    <property type="entry name" value="TRANS-GOLGI PROTEIN GMX33"/>
    <property type="match status" value="1"/>
</dbReference>
<sequence length="242" mass="26592">MPTGTPTTESQLKLYEALMLLALCEEKGTMNAAYINYGVAAAILAELLLMKRIEVDAENKDKVRVLDDTPTGDQVFDEALQKMATAKRRGKLKDWVMRVGAIPKLKHKVAQALVADGIVELEEKKVLWLFTKRVYPEVNPAPEQHLRSEMRRLILDRPLEIDPRIAVIVSLAKGARLLPQVFSKEELKANKERIEQVVNGELLGKTAKDVIAAVEVAVMMAAIMPAIMAASTSAATSASTSC</sequence>
<comment type="subcellular location">
    <subcellularLocation>
        <location evidence="1">Golgi apparatus membrane</location>
        <topology evidence="1">Peripheral membrane protein</topology>
        <orientation evidence="1">Cytoplasmic side</orientation>
    </subcellularLocation>
</comment>
<dbReference type="EMBL" id="PIPW01000001">
    <property type="protein sequence ID" value="RUO54642.1"/>
    <property type="molecule type" value="Genomic_DNA"/>
</dbReference>
<dbReference type="GO" id="GO:0043001">
    <property type="term" value="P:Golgi to plasma membrane protein transport"/>
    <property type="evidence" value="ECO:0007669"/>
    <property type="project" value="TreeGrafter"/>
</dbReference>